<dbReference type="PANTHER" id="PTHR20941:SF1">
    <property type="entry name" value="FOLIC ACID SYNTHESIS PROTEIN FOL1"/>
    <property type="match status" value="1"/>
</dbReference>
<dbReference type="STRING" id="1308866.J416_04581"/>
<feature type="domain" description="Pterin-binding" evidence="1">
    <location>
        <begin position="18"/>
        <end position="128"/>
    </location>
</feature>
<proteinExistence type="predicted"/>
<dbReference type="EMBL" id="APML01000018">
    <property type="protein sequence ID" value="ENH97644.1"/>
    <property type="molecule type" value="Genomic_DNA"/>
</dbReference>
<comment type="caution">
    <text evidence="2">The sequence shown here is derived from an EMBL/GenBank/DDBJ whole genome shotgun (WGS) entry which is preliminary data.</text>
</comment>
<dbReference type="SUPFAM" id="SSF51717">
    <property type="entry name" value="Dihydropteroate synthetase-like"/>
    <property type="match status" value="1"/>
</dbReference>
<dbReference type="PROSITE" id="PS00792">
    <property type="entry name" value="DHPS_1"/>
    <property type="match status" value="1"/>
</dbReference>
<dbReference type="GO" id="GO:0004156">
    <property type="term" value="F:dihydropteroate synthase activity"/>
    <property type="evidence" value="ECO:0007669"/>
    <property type="project" value="TreeGrafter"/>
</dbReference>
<gene>
    <name evidence="2" type="ORF">J416_04581</name>
</gene>
<evidence type="ECO:0000259" key="1">
    <source>
        <dbReference type="PROSITE" id="PS50972"/>
    </source>
</evidence>
<dbReference type="eggNOG" id="COG0294">
    <property type="taxonomic scope" value="Bacteria"/>
</dbReference>
<dbReference type="PATRIC" id="fig|1308866.3.peg.924"/>
<dbReference type="Proteomes" id="UP000012283">
    <property type="component" value="Unassembled WGS sequence"/>
</dbReference>
<dbReference type="Gene3D" id="3.20.20.20">
    <property type="entry name" value="Dihydropteroate synthase-like"/>
    <property type="match status" value="1"/>
</dbReference>
<organism evidence="2 3">
    <name type="scientific">Gracilibacillus halophilus YIM-C55.5</name>
    <dbReference type="NCBI Taxonomy" id="1308866"/>
    <lineage>
        <taxon>Bacteria</taxon>
        <taxon>Bacillati</taxon>
        <taxon>Bacillota</taxon>
        <taxon>Bacilli</taxon>
        <taxon>Bacillales</taxon>
        <taxon>Bacillaceae</taxon>
        <taxon>Gracilibacillus</taxon>
    </lineage>
</organism>
<protein>
    <submittedName>
        <fullName evidence="2">Dihydropteroate synthase</fullName>
    </submittedName>
</protein>
<dbReference type="GO" id="GO:0046654">
    <property type="term" value="P:tetrahydrofolate biosynthetic process"/>
    <property type="evidence" value="ECO:0007669"/>
    <property type="project" value="TreeGrafter"/>
</dbReference>
<dbReference type="Pfam" id="PF00809">
    <property type="entry name" value="Pterin_bind"/>
    <property type="match status" value="1"/>
</dbReference>
<dbReference type="InterPro" id="IPR045031">
    <property type="entry name" value="DHP_synth-like"/>
</dbReference>
<evidence type="ECO:0000313" key="3">
    <source>
        <dbReference type="Proteomes" id="UP000012283"/>
    </source>
</evidence>
<dbReference type="AlphaFoldDB" id="N4WEH3"/>
<dbReference type="InterPro" id="IPR000489">
    <property type="entry name" value="Pterin-binding_dom"/>
</dbReference>
<reference evidence="2 3" key="1">
    <citation type="submission" date="2013-03" db="EMBL/GenBank/DDBJ databases">
        <title>Draft genome sequence of Gracibacillus halophilus YIM-C55.5, a moderately halophilic and thermophilic organism from the Xiaochaidamu salt lake.</title>
        <authorList>
            <person name="Sugumar T."/>
            <person name="Polireddy D.R."/>
            <person name="Antony A."/>
            <person name="Madhava Y.R."/>
            <person name="Sivakumar N."/>
        </authorList>
    </citation>
    <scope>NUCLEOTIDE SEQUENCE [LARGE SCALE GENOMIC DNA]</scope>
    <source>
        <strain evidence="2 3">YIM-C55.5</strain>
    </source>
</reference>
<dbReference type="PANTHER" id="PTHR20941">
    <property type="entry name" value="FOLATE SYNTHESIS PROTEINS"/>
    <property type="match status" value="1"/>
</dbReference>
<keyword evidence="3" id="KW-1185">Reference proteome</keyword>
<name>N4WEH3_9BACI</name>
<evidence type="ECO:0000313" key="2">
    <source>
        <dbReference type="EMBL" id="ENH97644.1"/>
    </source>
</evidence>
<dbReference type="InterPro" id="IPR011005">
    <property type="entry name" value="Dihydropteroate_synth-like_sf"/>
</dbReference>
<dbReference type="PROSITE" id="PS00793">
    <property type="entry name" value="DHPS_2"/>
    <property type="match status" value="1"/>
</dbReference>
<accession>N4WEH3</accession>
<sequence>MEQWLQTKVKNYYYPDQTLVMGILNVTPDSFSDGGNYASIDQAIEQAINMEKQGAAIIDVGGESTRPGHEPVSQQEELDRVLPVVQALVDEVSIPISVDTYKAEVARQAINAGAPLSMMCGEPKKNQK</sequence>
<dbReference type="PROSITE" id="PS50972">
    <property type="entry name" value="PTERIN_BINDING"/>
    <property type="match status" value="1"/>
</dbReference>